<sequence length="34" mass="4048">MQVLGFNKASLLKTTLRRCTSLYRLVFDVFQREI</sequence>
<organism evidence="1 2">
    <name type="scientific">Tribolium castaneum</name>
    <name type="common">Red flour beetle</name>
    <dbReference type="NCBI Taxonomy" id="7070"/>
    <lineage>
        <taxon>Eukaryota</taxon>
        <taxon>Metazoa</taxon>
        <taxon>Ecdysozoa</taxon>
        <taxon>Arthropoda</taxon>
        <taxon>Hexapoda</taxon>
        <taxon>Insecta</taxon>
        <taxon>Pterygota</taxon>
        <taxon>Neoptera</taxon>
        <taxon>Endopterygota</taxon>
        <taxon>Coleoptera</taxon>
        <taxon>Polyphaga</taxon>
        <taxon>Cucujiformia</taxon>
        <taxon>Tenebrionidae</taxon>
        <taxon>Tenebrionidae incertae sedis</taxon>
        <taxon>Tribolium</taxon>
    </lineage>
</organism>
<dbReference type="InParanoid" id="A0A139WKD6"/>
<evidence type="ECO:0000313" key="1">
    <source>
        <dbReference type="EMBL" id="KYB28508.1"/>
    </source>
</evidence>
<accession>A0A139WKD6</accession>
<dbReference type="Proteomes" id="UP000007266">
    <property type="component" value="Linkage group 3"/>
</dbReference>
<gene>
    <name evidence="1" type="primary">AUGUSTUS-3.0.2_31705</name>
    <name evidence="1" type="ORF">TcasGA2_TC031705</name>
</gene>
<reference evidence="1 2" key="2">
    <citation type="journal article" date="2010" name="Nucleic Acids Res.">
        <title>BeetleBase in 2010: revisions to provide comprehensive genomic information for Tribolium castaneum.</title>
        <authorList>
            <person name="Kim H.S."/>
            <person name="Murphy T."/>
            <person name="Xia J."/>
            <person name="Caragea D."/>
            <person name="Park Y."/>
            <person name="Beeman R.W."/>
            <person name="Lorenzen M.D."/>
            <person name="Butcher S."/>
            <person name="Manak J.R."/>
            <person name="Brown S.J."/>
        </authorList>
    </citation>
    <scope>GENOME REANNOTATION</scope>
    <source>
        <strain evidence="1 2">Georgia GA2</strain>
    </source>
</reference>
<dbReference type="EMBL" id="KQ971326">
    <property type="protein sequence ID" value="KYB28508.1"/>
    <property type="molecule type" value="Genomic_DNA"/>
</dbReference>
<evidence type="ECO:0000313" key="2">
    <source>
        <dbReference type="Proteomes" id="UP000007266"/>
    </source>
</evidence>
<name>A0A139WKD6_TRICA</name>
<reference evidence="1 2" key="1">
    <citation type="journal article" date="2008" name="Nature">
        <title>The genome of the model beetle and pest Tribolium castaneum.</title>
        <authorList>
            <consortium name="Tribolium Genome Sequencing Consortium"/>
            <person name="Richards S."/>
            <person name="Gibbs R.A."/>
            <person name="Weinstock G.M."/>
            <person name="Brown S.J."/>
            <person name="Denell R."/>
            <person name="Beeman R.W."/>
            <person name="Gibbs R."/>
            <person name="Beeman R.W."/>
            <person name="Brown S.J."/>
            <person name="Bucher G."/>
            <person name="Friedrich M."/>
            <person name="Grimmelikhuijzen C.J."/>
            <person name="Klingler M."/>
            <person name="Lorenzen M."/>
            <person name="Richards S."/>
            <person name="Roth S."/>
            <person name="Schroder R."/>
            <person name="Tautz D."/>
            <person name="Zdobnov E.M."/>
            <person name="Muzny D."/>
            <person name="Gibbs R.A."/>
            <person name="Weinstock G.M."/>
            <person name="Attaway T."/>
            <person name="Bell S."/>
            <person name="Buhay C.J."/>
            <person name="Chandrabose M.N."/>
            <person name="Chavez D."/>
            <person name="Clerk-Blankenburg K.P."/>
            <person name="Cree A."/>
            <person name="Dao M."/>
            <person name="Davis C."/>
            <person name="Chacko J."/>
            <person name="Dinh H."/>
            <person name="Dugan-Rocha S."/>
            <person name="Fowler G."/>
            <person name="Garner T.T."/>
            <person name="Garnes J."/>
            <person name="Gnirke A."/>
            <person name="Hawes A."/>
            <person name="Hernandez J."/>
            <person name="Hines S."/>
            <person name="Holder M."/>
            <person name="Hume J."/>
            <person name="Jhangiani S.N."/>
            <person name="Joshi V."/>
            <person name="Khan Z.M."/>
            <person name="Jackson L."/>
            <person name="Kovar C."/>
            <person name="Kowis A."/>
            <person name="Lee S."/>
            <person name="Lewis L.R."/>
            <person name="Margolis J."/>
            <person name="Morgan M."/>
            <person name="Nazareth L.V."/>
            <person name="Nguyen N."/>
            <person name="Okwuonu G."/>
            <person name="Parker D."/>
            <person name="Richards S."/>
            <person name="Ruiz S.J."/>
            <person name="Santibanez J."/>
            <person name="Savard J."/>
            <person name="Scherer S.E."/>
            <person name="Schneider B."/>
            <person name="Sodergren E."/>
            <person name="Tautz D."/>
            <person name="Vattahil S."/>
            <person name="Villasana D."/>
            <person name="White C.S."/>
            <person name="Wright R."/>
            <person name="Park Y."/>
            <person name="Beeman R.W."/>
            <person name="Lord J."/>
            <person name="Oppert B."/>
            <person name="Lorenzen M."/>
            <person name="Brown S."/>
            <person name="Wang L."/>
            <person name="Savard J."/>
            <person name="Tautz D."/>
            <person name="Richards S."/>
            <person name="Weinstock G."/>
            <person name="Gibbs R.A."/>
            <person name="Liu Y."/>
            <person name="Worley K."/>
            <person name="Weinstock G."/>
            <person name="Elsik C.G."/>
            <person name="Reese J.T."/>
            <person name="Elhaik E."/>
            <person name="Landan G."/>
            <person name="Graur D."/>
            <person name="Arensburger P."/>
            <person name="Atkinson P."/>
            <person name="Beeman R.W."/>
            <person name="Beidler J."/>
            <person name="Brown S.J."/>
            <person name="Demuth J.P."/>
            <person name="Drury D.W."/>
            <person name="Du Y.Z."/>
            <person name="Fujiwara H."/>
            <person name="Lorenzen M."/>
            <person name="Maselli V."/>
            <person name="Osanai M."/>
            <person name="Park Y."/>
            <person name="Robertson H.M."/>
            <person name="Tu Z."/>
            <person name="Wang J.J."/>
            <person name="Wang S."/>
            <person name="Richards S."/>
            <person name="Song H."/>
            <person name="Zhang L."/>
            <person name="Sodergren E."/>
            <person name="Werner D."/>
            <person name="Stanke M."/>
            <person name="Morgenstern B."/>
            <person name="Solovyev V."/>
            <person name="Kosarev P."/>
            <person name="Brown G."/>
            <person name="Chen H.C."/>
            <person name="Ermolaeva O."/>
            <person name="Hlavina W."/>
            <person name="Kapustin Y."/>
            <person name="Kiryutin B."/>
            <person name="Kitts P."/>
            <person name="Maglott D."/>
            <person name="Pruitt K."/>
            <person name="Sapojnikov V."/>
            <person name="Souvorov A."/>
            <person name="Mackey A.J."/>
            <person name="Waterhouse R.M."/>
            <person name="Wyder S."/>
            <person name="Zdobnov E.M."/>
            <person name="Zdobnov E.M."/>
            <person name="Wyder S."/>
            <person name="Kriventseva E.V."/>
            <person name="Kadowaki T."/>
            <person name="Bork P."/>
            <person name="Aranda M."/>
            <person name="Bao R."/>
            <person name="Beermann A."/>
            <person name="Berns N."/>
            <person name="Bolognesi R."/>
            <person name="Bonneton F."/>
            <person name="Bopp D."/>
            <person name="Brown S.J."/>
            <person name="Bucher G."/>
            <person name="Butts T."/>
            <person name="Chaumot A."/>
            <person name="Denell R.E."/>
            <person name="Ferrier D.E."/>
            <person name="Friedrich M."/>
            <person name="Gordon C.M."/>
            <person name="Jindra M."/>
            <person name="Klingler M."/>
            <person name="Lan Q."/>
            <person name="Lattorff H.M."/>
            <person name="Laudet V."/>
            <person name="von Levetsow C."/>
            <person name="Liu Z."/>
            <person name="Lutz R."/>
            <person name="Lynch J.A."/>
            <person name="da Fonseca R.N."/>
            <person name="Posnien N."/>
            <person name="Reuter R."/>
            <person name="Roth S."/>
            <person name="Savard J."/>
            <person name="Schinko J.B."/>
            <person name="Schmitt C."/>
            <person name="Schoppmeier M."/>
            <person name="Schroder R."/>
            <person name="Shippy T.D."/>
            <person name="Simonnet F."/>
            <person name="Marques-Souza H."/>
            <person name="Tautz D."/>
            <person name="Tomoyasu Y."/>
            <person name="Trauner J."/>
            <person name="Van der Zee M."/>
            <person name="Vervoort M."/>
            <person name="Wittkopp N."/>
            <person name="Wimmer E.A."/>
            <person name="Yang X."/>
            <person name="Jones A.K."/>
            <person name="Sattelle D.B."/>
            <person name="Ebert P.R."/>
            <person name="Nelson D."/>
            <person name="Scott J.G."/>
            <person name="Beeman R.W."/>
            <person name="Muthukrishnan S."/>
            <person name="Kramer K.J."/>
            <person name="Arakane Y."/>
            <person name="Beeman R.W."/>
            <person name="Zhu Q."/>
            <person name="Hogenkamp D."/>
            <person name="Dixit R."/>
            <person name="Oppert B."/>
            <person name="Jiang H."/>
            <person name="Zou Z."/>
            <person name="Marshall J."/>
            <person name="Elpidina E."/>
            <person name="Vinokurov K."/>
            <person name="Oppert C."/>
            <person name="Zou Z."/>
            <person name="Evans J."/>
            <person name="Lu Z."/>
            <person name="Zhao P."/>
            <person name="Sumathipala N."/>
            <person name="Altincicek B."/>
            <person name="Vilcinskas A."/>
            <person name="Williams M."/>
            <person name="Hultmark D."/>
            <person name="Hetru C."/>
            <person name="Jiang H."/>
            <person name="Grimmelikhuijzen C.J."/>
            <person name="Hauser F."/>
            <person name="Cazzamali G."/>
            <person name="Williamson M."/>
            <person name="Park Y."/>
            <person name="Li B."/>
            <person name="Tanaka Y."/>
            <person name="Predel R."/>
            <person name="Neupert S."/>
            <person name="Schachtner J."/>
            <person name="Verleyen P."/>
            <person name="Raible F."/>
            <person name="Bork P."/>
            <person name="Friedrich M."/>
            <person name="Walden K.K."/>
            <person name="Robertson H.M."/>
            <person name="Angeli S."/>
            <person name="Foret S."/>
            <person name="Bucher G."/>
            <person name="Schuetz S."/>
            <person name="Maleszka R."/>
            <person name="Wimmer E.A."/>
            <person name="Beeman R.W."/>
            <person name="Lorenzen M."/>
            <person name="Tomoyasu Y."/>
            <person name="Miller S.C."/>
            <person name="Grossmann D."/>
            <person name="Bucher G."/>
        </authorList>
    </citation>
    <scope>NUCLEOTIDE SEQUENCE [LARGE SCALE GENOMIC DNA]</scope>
    <source>
        <strain evidence="1 2">Georgia GA2</strain>
    </source>
</reference>
<protein>
    <submittedName>
        <fullName evidence="1">Uncharacterized protein</fullName>
    </submittedName>
</protein>
<proteinExistence type="predicted"/>
<keyword evidence="2" id="KW-1185">Reference proteome</keyword>
<dbReference type="AlphaFoldDB" id="A0A139WKD6"/>